<dbReference type="PRINTS" id="PR00081">
    <property type="entry name" value="GDHRDH"/>
</dbReference>
<dbReference type="FunFam" id="3.40.50.720:FF:000137">
    <property type="entry name" value="Hydroxysteroid (17-beta) dehydrogenase 3"/>
    <property type="match status" value="1"/>
</dbReference>
<evidence type="ECO:0000256" key="4">
    <source>
        <dbReference type="ARBA" id="ARBA00023002"/>
    </source>
</evidence>
<name>A0A8C4RYX0_ERPCA</name>
<keyword evidence="3" id="KW-0752">Steroid biosynthesis</keyword>
<protein>
    <submittedName>
        <fullName evidence="7">Hydroxysteroid (17-beta) dehydrogenase 3</fullName>
    </submittedName>
</protein>
<keyword evidence="3" id="KW-0444">Lipid biosynthesis</keyword>
<dbReference type="Ensembl" id="ENSECRT00000009428.1">
    <property type="protein sequence ID" value="ENSECRP00000009278.1"/>
    <property type="gene ID" value="ENSECRG00000006216.1"/>
</dbReference>
<keyword evidence="3" id="KW-0443">Lipid metabolism</keyword>
<proteinExistence type="inferred from homology"/>
<keyword evidence="4" id="KW-0560">Oxidoreductase</keyword>
<gene>
    <name evidence="7" type="primary">HSD17B3</name>
    <name evidence="7" type="synonym">hsd17b3</name>
</gene>
<evidence type="ECO:0000313" key="7">
    <source>
        <dbReference type="Ensembl" id="ENSECRP00000009278.1"/>
    </source>
</evidence>
<keyword evidence="8" id="KW-1185">Reference proteome</keyword>
<dbReference type="Proteomes" id="UP000694620">
    <property type="component" value="Chromosome 7"/>
</dbReference>
<evidence type="ECO:0000256" key="6">
    <source>
        <dbReference type="SAM" id="Phobius"/>
    </source>
</evidence>
<dbReference type="OrthoDB" id="5545019at2759"/>
<dbReference type="InterPro" id="IPR020904">
    <property type="entry name" value="Sc_DH/Rdtase_CS"/>
</dbReference>
<keyword evidence="6" id="KW-1133">Transmembrane helix</keyword>
<evidence type="ECO:0000256" key="5">
    <source>
        <dbReference type="RuleBase" id="RU000363"/>
    </source>
</evidence>
<dbReference type="PROSITE" id="PS00061">
    <property type="entry name" value="ADH_SHORT"/>
    <property type="match status" value="1"/>
</dbReference>
<reference evidence="7" key="3">
    <citation type="submission" date="2025-09" db="UniProtKB">
        <authorList>
            <consortium name="Ensembl"/>
        </authorList>
    </citation>
    <scope>IDENTIFICATION</scope>
</reference>
<dbReference type="AlphaFoldDB" id="A0A8C4RYX0"/>
<accession>A0A8C4RYX0</accession>
<dbReference type="SUPFAM" id="SSF51735">
    <property type="entry name" value="NAD(P)-binding Rossmann-fold domains"/>
    <property type="match status" value="1"/>
</dbReference>
<keyword evidence="6" id="KW-0472">Membrane</keyword>
<evidence type="ECO:0000256" key="2">
    <source>
        <dbReference type="ARBA" id="ARBA00022857"/>
    </source>
</evidence>
<keyword evidence="2" id="KW-0521">NADP</keyword>
<dbReference type="InterPro" id="IPR036291">
    <property type="entry name" value="NAD(P)-bd_dom_sf"/>
</dbReference>
<dbReference type="GO" id="GO:0006694">
    <property type="term" value="P:steroid biosynthetic process"/>
    <property type="evidence" value="ECO:0007669"/>
    <property type="project" value="UniProtKB-KW"/>
</dbReference>
<dbReference type="CDD" id="cd05356">
    <property type="entry name" value="17beta-HSD1_like_SDR_c"/>
    <property type="match status" value="1"/>
</dbReference>
<dbReference type="GeneTree" id="ENSGT00940000160266"/>
<sequence>MDLLQLTFISLGAVVVFCAALKVYYFLKIFSPKIWCPVPDLFFISLGEWAVVTGATDGIGREYAFELAKRGMNIVLISRTLEKLERVANEIVETTGRKVKVIQADFTMNDIYENVEEQLKGLEIGILVNNVGMLNSYTPCRFLDTENLDKIIPKLINCNMTSLVMMSKIVLPHMLKRQKGLILNLSSGVGLFPCPYYNIYSASKVFVERFSRGLQAEYHSAGVIIQCIAPFGVSTAMTHYQQKNVVTKSAKDFVVESLDFVLLGDYTFGCFIHEILAWIIKAIPLKLIHSDFILDTFLEYCNKRISS</sequence>
<dbReference type="InterPro" id="IPR051019">
    <property type="entry name" value="VLCFA-Steroid_DH"/>
</dbReference>
<reference evidence="7" key="2">
    <citation type="submission" date="2025-08" db="UniProtKB">
        <authorList>
            <consortium name="Ensembl"/>
        </authorList>
    </citation>
    <scope>IDENTIFICATION</scope>
</reference>
<organism evidence="7 8">
    <name type="scientific">Erpetoichthys calabaricus</name>
    <name type="common">Rope fish</name>
    <name type="synonym">Calamoichthys calabaricus</name>
    <dbReference type="NCBI Taxonomy" id="27687"/>
    <lineage>
        <taxon>Eukaryota</taxon>
        <taxon>Metazoa</taxon>
        <taxon>Chordata</taxon>
        <taxon>Craniata</taxon>
        <taxon>Vertebrata</taxon>
        <taxon>Euteleostomi</taxon>
        <taxon>Actinopterygii</taxon>
        <taxon>Polypteriformes</taxon>
        <taxon>Polypteridae</taxon>
        <taxon>Erpetoichthys</taxon>
    </lineage>
</organism>
<dbReference type="Gene3D" id="3.40.50.720">
    <property type="entry name" value="NAD(P)-binding Rossmann-like Domain"/>
    <property type="match status" value="1"/>
</dbReference>
<comment type="similarity">
    <text evidence="5">Belongs to the short-chain dehydrogenases/reductases (SDR) family.</text>
</comment>
<dbReference type="GO" id="GO:0005783">
    <property type="term" value="C:endoplasmic reticulum"/>
    <property type="evidence" value="ECO:0007669"/>
    <property type="project" value="UniProtKB-SubCell"/>
</dbReference>
<dbReference type="RefSeq" id="XP_028661171.1">
    <property type="nucleotide sequence ID" value="XM_028805338.2"/>
</dbReference>
<dbReference type="PANTHER" id="PTHR43899:SF7">
    <property type="entry name" value="17-BETA-HYDROXYSTEROID DEHYDROGENASE TYPE 3"/>
    <property type="match status" value="1"/>
</dbReference>
<dbReference type="PRINTS" id="PR00080">
    <property type="entry name" value="SDRFAMILY"/>
</dbReference>
<evidence type="ECO:0000256" key="1">
    <source>
        <dbReference type="ARBA" id="ARBA00004240"/>
    </source>
</evidence>
<dbReference type="PANTHER" id="PTHR43899">
    <property type="entry name" value="RH59310P"/>
    <property type="match status" value="1"/>
</dbReference>
<dbReference type="InterPro" id="IPR002347">
    <property type="entry name" value="SDR_fam"/>
</dbReference>
<dbReference type="GeneID" id="114654662"/>
<keyword evidence="6" id="KW-0812">Transmembrane</keyword>
<evidence type="ECO:0000256" key="3">
    <source>
        <dbReference type="ARBA" id="ARBA00022955"/>
    </source>
</evidence>
<dbReference type="GO" id="GO:0016491">
    <property type="term" value="F:oxidoreductase activity"/>
    <property type="evidence" value="ECO:0007669"/>
    <property type="project" value="UniProtKB-KW"/>
</dbReference>
<reference evidence="7" key="1">
    <citation type="submission" date="2021-06" db="EMBL/GenBank/DDBJ databases">
        <authorList>
            <consortium name="Wellcome Sanger Institute Data Sharing"/>
        </authorList>
    </citation>
    <scope>NUCLEOTIDE SEQUENCE [LARGE SCALE GENOMIC DNA]</scope>
</reference>
<comment type="subcellular location">
    <subcellularLocation>
        <location evidence="1">Endoplasmic reticulum</location>
    </subcellularLocation>
</comment>
<evidence type="ECO:0000313" key="8">
    <source>
        <dbReference type="Proteomes" id="UP000694620"/>
    </source>
</evidence>
<feature type="transmembrane region" description="Helical" evidence="6">
    <location>
        <begin position="6"/>
        <end position="27"/>
    </location>
</feature>
<dbReference type="CTD" id="3293"/>
<dbReference type="PIRSF" id="PIRSF000126">
    <property type="entry name" value="11-beta-HSD1"/>
    <property type="match status" value="1"/>
</dbReference>
<dbReference type="Pfam" id="PF00106">
    <property type="entry name" value="adh_short"/>
    <property type="match status" value="1"/>
</dbReference>